<dbReference type="SMART" id="SM00858">
    <property type="entry name" value="SAF"/>
    <property type="match status" value="1"/>
</dbReference>
<dbReference type="AlphaFoldDB" id="A0A5K7ZFR0"/>
<dbReference type="NCBIfam" id="TIGR03177">
    <property type="entry name" value="pilus_cpaB"/>
    <property type="match status" value="1"/>
</dbReference>
<keyword evidence="1" id="KW-0812">Transmembrane</keyword>
<reference evidence="3 4" key="1">
    <citation type="submission" date="2019-11" db="EMBL/GenBank/DDBJ databases">
        <title>Comparative genomics of hydrocarbon-degrading Desulfosarcina strains.</title>
        <authorList>
            <person name="Watanabe M."/>
            <person name="Kojima H."/>
            <person name="Fukui M."/>
        </authorList>
    </citation>
    <scope>NUCLEOTIDE SEQUENCE [LARGE SCALE GENOMIC DNA]</scope>
    <source>
        <strain evidence="3 4">PP31</strain>
    </source>
</reference>
<dbReference type="Pfam" id="PF16976">
    <property type="entry name" value="RcpC"/>
    <property type="match status" value="1"/>
</dbReference>
<evidence type="ECO:0000313" key="3">
    <source>
        <dbReference type="EMBL" id="BBO74947.1"/>
    </source>
</evidence>
<dbReference type="KEGG" id="dwd:DSCW_23640"/>
<dbReference type="Proteomes" id="UP000427769">
    <property type="component" value="Chromosome"/>
</dbReference>
<dbReference type="CDD" id="cd11614">
    <property type="entry name" value="SAF_CpaB_FlgA_like"/>
    <property type="match status" value="1"/>
</dbReference>
<dbReference type="Pfam" id="PF08666">
    <property type="entry name" value="SAF"/>
    <property type="match status" value="1"/>
</dbReference>
<feature type="transmembrane region" description="Helical" evidence="1">
    <location>
        <begin position="6"/>
        <end position="25"/>
    </location>
</feature>
<dbReference type="RefSeq" id="WP_155303917.1">
    <property type="nucleotide sequence ID" value="NZ_AP021875.1"/>
</dbReference>
<evidence type="ECO:0000313" key="4">
    <source>
        <dbReference type="Proteomes" id="UP000427769"/>
    </source>
</evidence>
<accession>A0A5K7ZFR0</accession>
<sequence length="282" mass="30543">MGRWKAFIPIALALVIAVGGSVFLYKWLKIKTAPKEVVQKVESEAVNVVVAVVDLPWGTKIQKEMLKTAPFLKESLPNGYQSDPNKLVGRVVISPLQATEAVLESRLAPENVTVGGVSAVIKPGMRAIAVKGNKIIGISGFIKPGNRVDVLVTLKDPRNKSETTKMVLSNVLVLATGTEIQENQDGKASPVDVYTLEVDPEQAERLALSAAEGKLQFALRNNMDMETVLTKGATIPKTLASLRGADPKVKTPTKVKTWVPRKRSLTVETIKGDKVGKQKFNL</sequence>
<protein>
    <submittedName>
        <fullName evidence="3">Flp pilus assembly protein CpaB</fullName>
    </submittedName>
</protein>
<keyword evidence="4" id="KW-1185">Reference proteome</keyword>
<organism evidence="3 4">
    <name type="scientific">Desulfosarcina widdelii</name>
    <dbReference type="NCBI Taxonomy" id="947919"/>
    <lineage>
        <taxon>Bacteria</taxon>
        <taxon>Pseudomonadati</taxon>
        <taxon>Thermodesulfobacteriota</taxon>
        <taxon>Desulfobacteria</taxon>
        <taxon>Desulfobacterales</taxon>
        <taxon>Desulfosarcinaceae</taxon>
        <taxon>Desulfosarcina</taxon>
    </lineage>
</organism>
<dbReference type="InterPro" id="IPR013974">
    <property type="entry name" value="SAF"/>
</dbReference>
<gene>
    <name evidence="3" type="ORF">DSCW_23640</name>
</gene>
<feature type="domain" description="SAF" evidence="2">
    <location>
        <begin position="46"/>
        <end position="108"/>
    </location>
</feature>
<name>A0A5K7ZFR0_9BACT</name>
<dbReference type="OrthoDB" id="9788329at2"/>
<evidence type="ECO:0000256" key="1">
    <source>
        <dbReference type="SAM" id="Phobius"/>
    </source>
</evidence>
<keyword evidence="1" id="KW-0472">Membrane</keyword>
<dbReference type="InterPro" id="IPR031571">
    <property type="entry name" value="RcpC_dom"/>
</dbReference>
<keyword evidence="1" id="KW-1133">Transmembrane helix</keyword>
<evidence type="ECO:0000259" key="2">
    <source>
        <dbReference type="SMART" id="SM00858"/>
    </source>
</evidence>
<proteinExistence type="predicted"/>
<dbReference type="InterPro" id="IPR017592">
    <property type="entry name" value="Pilus_assmbl_Flp-typ_CpaB"/>
</dbReference>
<dbReference type="EMBL" id="AP021875">
    <property type="protein sequence ID" value="BBO74947.1"/>
    <property type="molecule type" value="Genomic_DNA"/>
</dbReference>